<dbReference type="InterPro" id="IPR011707">
    <property type="entry name" value="Cu-oxidase-like_N"/>
</dbReference>
<sequence length="527" mass="57666">MRANFALRISFVLSLASLSLGAIGPVSNLYIGNAVVAPDGFSRAAVLAGNSANNLTAIGPLIQASLGDQFRLNVVNRLKDTRMLRTTSIHWHGFFQNGTAWADGVVGATQCPIIPGESFEYRFQSPNQAGTFWYHSHHSTQYCDGLRGPMVVYDPNDPHKNLYDHDNENTVITVGDWYHKFASEASSALGLEPNSTLINGYGRYPTGPLVSLAVINVVQNKRYRFRLVNIACEPSYNVSIDAHDMTIIEVEGENVQPYTVTSLEIFSGQRYSVVVNANQPVGNYRIRANPSFGPRGYDNGINSAILRYAGAPAREPTTADHSHVNPMKEKNLHSLINPAAPGIAKPGAADENINLKIDLNILGQFTINGAVFQPPTLPVLLQLMNGAPAKQLLPSGSVYTLPRNRVIEISIPGTPPQKGSPHPMHLHGHAFDVIRVAGSTDYNFINPPRRDVVNTGTENDNVTIRFRTNNPGPWILHCHVDWHLEYGLAVVFAEEPSTISAMKPPAAWDELCPTYQNFPGPDSPTRP</sequence>
<organism evidence="11 12">
    <name type="scientific">Panaeolus cyanescens</name>
    <dbReference type="NCBI Taxonomy" id="181874"/>
    <lineage>
        <taxon>Eukaryota</taxon>
        <taxon>Fungi</taxon>
        <taxon>Dikarya</taxon>
        <taxon>Basidiomycota</taxon>
        <taxon>Agaricomycotina</taxon>
        <taxon>Agaricomycetes</taxon>
        <taxon>Agaricomycetidae</taxon>
        <taxon>Agaricales</taxon>
        <taxon>Agaricineae</taxon>
        <taxon>Galeropsidaceae</taxon>
        <taxon>Panaeolus</taxon>
    </lineage>
</organism>
<evidence type="ECO:0000256" key="1">
    <source>
        <dbReference type="ARBA" id="ARBA00010609"/>
    </source>
</evidence>
<dbReference type="InterPro" id="IPR045087">
    <property type="entry name" value="Cu-oxidase_fam"/>
</dbReference>
<evidence type="ECO:0000256" key="7">
    <source>
        <dbReference type="SAM" id="SignalP"/>
    </source>
</evidence>
<dbReference type="Pfam" id="PF00394">
    <property type="entry name" value="Cu-oxidase"/>
    <property type="match status" value="1"/>
</dbReference>
<dbReference type="GO" id="GO:0016491">
    <property type="term" value="F:oxidoreductase activity"/>
    <property type="evidence" value="ECO:0007669"/>
    <property type="project" value="UniProtKB-KW"/>
</dbReference>
<keyword evidence="6" id="KW-0325">Glycoprotein</keyword>
<comment type="caution">
    <text evidence="11">The sequence shown here is derived from an EMBL/GenBank/DDBJ whole genome shotgun (WGS) entry which is preliminary data.</text>
</comment>
<keyword evidence="5" id="KW-1015">Disulfide bond</keyword>
<keyword evidence="7" id="KW-0732">Signal</keyword>
<feature type="signal peptide" evidence="7">
    <location>
        <begin position="1"/>
        <end position="21"/>
    </location>
</feature>
<protein>
    <recommendedName>
        <fullName evidence="13">Laccase</fullName>
    </recommendedName>
</protein>
<evidence type="ECO:0000256" key="2">
    <source>
        <dbReference type="ARBA" id="ARBA00022723"/>
    </source>
</evidence>
<dbReference type="PANTHER" id="PTHR11709">
    <property type="entry name" value="MULTI-COPPER OXIDASE"/>
    <property type="match status" value="1"/>
</dbReference>
<gene>
    <name evidence="11" type="ORF">CVT24_010297</name>
</gene>
<dbReference type="InParanoid" id="A0A409YQB5"/>
<dbReference type="InterPro" id="IPR011706">
    <property type="entry name" value="Cu-oxidase_C"/>
</dbReference>
<dbReference type="AlphaFoldDB" id="A0A409YQB5"/>
<evidence type="ECO:0000259" key="9">
    <source>
        <dbReference type="Pfam" id="PF07731"/>
    </source>
</evidence>
<evidence type="ECO:0000256" key="6">
    <source>
        <dbReference type="ARBA" id="ARBA00023180"/>
    </source>
</evidence>
<dbReference type="EMBL" id="NHTK01000839">
    <property type="protein sequence ID" value="PPR05197.1"/>
    <property type="molecule type" value="Genomic_DNA"/>
</dbReference>
<dbReference type="InterPro" id="IPR008972">
    <property type="entry name" value="Cupredoxin"/>
</dbReference>
<dbReference type="CDD" id="cd13903">
    <property type="entry name" value="CuRO_3_Tv-LCC_like"/>
    <property type="match status" value="1"/>
</dbReference>
<keyword evidence="4" id="KW-0186">Copper</keyword>
<feature type="domain" description="Plastocyanin-like" evidence="9">
    <location>
        <begin position="374"/>
        <end position="496"/>
    </location>
</feature>
<dbReference type="Pfam" id="PF07732">
    <property type="entry name" value="Cu-oxidase_3"/>
    <property type="match status" value="1"/>
</dbReference>
<evidence type="ECO:0000313" key="11">
    <source>
        <dbReference type="EMBL" id="PPR05197.1"/>
    </source>
</evidence>
<evidence type="ECO:0000259" key="10">
    <source>
        <dbReference type="Pfam" id="PF07732"/>
    </source>
</evidence>
<keyword evidence="12" id="KW-1185">Reference proteome</keyword>
<dbReference type="PANTHER" id="PTHR11709:SF511">
    <property type="entry name" value="LACCASE"/>
    <property type="match status" value="1"/>
</dbReference>
<dbReference type="InterPro" id="IPR001117">
    <property type="entry name" value="Cu-oxidase_2nd"/>
</dbReference>
<evidence type="ECO:0008006" key="13">
    <source>
        <dbReference type="Google" id="ProtNLM"/>
    </source>
</evidence>
<dbReference type="Pfam" id="PF07731">
    <property type="entry name" value="Cu-oxidase_2"/>
    <property type="match status" value="1"/>
</dbReference>
<feature type="domain" description="Plastocyanin-like" evidence="10">
    <location>
        <begin position="54"/>
        <end position="156"/>
    </location>
</feature>
<dbReference type="SUPFAM" id="SSF49503">
    <property type="entry name" value="Cupredoxins"/>
    <property type="match status" value="3"/>
</dbReference>
<dbReference type="InterPro" id="IPR033138">
    <property type="entry name" value="Cu_oxidase_CS"/>
</dbReference>
<dbReference type="STRING" id="181874.A0A409YQB5"/>
<dbReference type="Proteomes" id="UP000284842">
    <property type="component" value="Unassembled WGS sequence"/>
</dbReference>
<feature type="chain" id="PRO_5019309431" description="Laccase" evidence="7">
    <location>
        <begin position="22"/>
        <end position="527"/>
    </location>
</feature>
<dbReference type="PROSITE" id="PS00079">
    <property type="entry name" value="MULTICOPPER_OXIDASE1"/>
    <property type="match status" value="2"/>
</dbReference>
<comment type="similarity">
    <text evidence="1">Belongs to the multicopper oxidase family.</text>
</comment>
<name>A0A409YQB5_9AGAR</name>
<dbReference type="GO" id="GO:0005507">
    <property type="term" value="F:copper ion binding"/>
    <property type="evidence" value="ECO:0007669"/>
    <property type="project" value="InterPro"/>
</dbReference>
<dbReference type="Gene3D" id="2.60.40.420">
    <property type="entry name" value="Cupredoxins - blue copper proteins"/>
    <property type="match status" value="3"/>
</dbReference>
<keyword evidence="3" id="KW-0560">Oxidoreductase</keyword>
<reference evidence="11 12" key="1">
    <citation type="journal article" date="2018" name="Evol. Lett.">
        <title>Horizontal gene cluster transfer increased hallucinogenic mushroom diversity.</title>
        <authorList>
            <person name="Reynolds H.T."/>
            <person name="Vijayakumar V."/>
            <person name="Gluck-Thaler E."/>
            <person name="Korotkin H.B."/>
            <person name="Matheny P.B."/>
            <person name="Slot J.C."/>
        </authorList>
    </citation>
    <scope>NUCLEOTIDE SEQUENCE [LARGE SCALE GENOMIC DNA]</scope>
    <source>
        <strain evidence="11 12">2629</strain>
    </source>
</reference>
<proteinExistence type="inferred from homology"/>
<accession>A0A409YQB5</accession>
<evidence type="ECO:0000256" key="5">
    <source>
        <dbReference type="ARBA" id="ARBA00023157"/>
    </source>
</evidence>
<dbReference type="InterPro" id="IPR002355">
    <property type="entry name" value="Cu_oxidase_Cu_BS"/>
</dbReference>
<dbReference type="PROSITE" id="PS00080">
    <property type="entry name" value="MULTICOPPER_OXIDASE2"/>
    <property type="match status" value="1"/>
</dbReference>
<dbReference type="FunFam" id="2.60.40.420:FF:000045">
    <property type="entry name" value="Laccase 2"/>
    <property type="match status" value="1"/>
</dbReference>
<evidence type="ECO:0000256" key="3">
    <source>
        <dbReference type="ARBA" id="ARBA00023002"/>
    </source>
</evidence>
<evidence type="ECO:0000256" key="4">
    <source>
        <dbReference type="ARBA" id="ARBA00023008"/>
    </source>
</evidence>
<evidence type="ECO:0000259" key="8">
    <source>
        <dbReference type="Pfam" id="PF00394"/>
    </source>
</evidence>
<keyword evidence="2" id="KW-0479">Metal-binding</keyword>
<dbReference type="OrthoDB" id="2121828at2759"/>
<feature type="domain" description="Plastocyanin-like" evidence="8">
    <location>
        <begin position="168"/>
        <end position="311"/>
    </location>
</feature>
<evidence type="ECO:0000313" key="12">
    <source>
        <dbReference type="Proteomes" id="UP000284842"/>
    </source>
</evidence>